<dbReference type="GO" id="GO:0004020">
    <property type="term" value="F:adenylylsulfate kinase activity"/>
    <property type="evidence" value="ECO:0007669"/>
    <property type="project" value="UniProtKB-EC"/>
</dbReference>
<keyword evidence="18" id="KW-1185">Reference proteome</keyword>
<evidence type="ECO:0000256" key="11">
    <source>
        <dbReference type="ARBA" id="ARBA00029724"/>
    </source>
</evidence>
<evidence type="ECO:0000256" key="2">
    <source>
        <dbReference type="ARBA" id="ARBA00002632"/>
    </source>
</evidence>
<evidence type="ECO:0000313" key="17">
    <source>
        <dbReference type="EMBL" id="MDT9000007.1"/>
    </source>
</evidence>
<name>A0ABU3PD39_9BURK</name>
<dbReference type="InterPro" id="IPR027417">
    <property type="entry name" value="P-loop_NTPase"/>
</dbReference>
<comment type="similarity">
    <text evidence="4 14 15">Belongs to the APS kinase family.</text>
</comment>
<dbReference type="NCBIfam" id="TIGR00455">
    <property type="entry name" value="apsK"/>
    <property type="match status" value="1"/>
</dbReference>
<dbReference type="CDD" id="cd02027">
    <property type="entry name" value="APSK"/>
    <property type="match status" value="1"/>
</dbReference>
<keyword evidence="14" id="KW-0597">Phosphoprotein</keyword>
<feature type="domain" description="APS kinase" evidence="16">
    <location>
        <begin position="28"/>
        <end position="177"/>
    </location>
</feature>
<keyword evidence="7 14" id="KW-0808">Transferase</keyword>
<keyword evidence="8 14" id="KW-0547">Nucleotide-binding</keyword>
<dbReference type="Proteomes" id="UP001246372">
    <property type="component" value="Unassembled WGS sequence"/>
</dbReference>
<evidence type="ECO:0000256" key="15">
    <source>
        <dbReference type="RuleBase" id="RU004347"/>
    </source>
</evidence>
<dbReference type="HAMAP" id="MF_00065">
    <property type="entry name" value="Adenylyl_sulf_kinase"/>
    <property type="match status" value="1"/>
</dbReference>
<keyword evidence="9 14" id="KW-0418">Kinase</keyword>
<protein>
    <recommendedName>
        <fullName evidence="6 14">Adenylyl-sulfate kinase</fullName>
        <ecNumber evidence="5 14">2.7.1.25</ecNumber>
    </recommendedName>
    <alternativeName>
        <fullName evidence="12 14">APS kinase</fullName>
    </alternativeName>
    <alternativeName>
        <fullName evidence="13 14">ATP adenosine-5'-phosphosulfate 3'-phosphotransferase</fullName>
    </alternativeName>
    <alternativeName>
        <fullName evidence="11 14">Adenosine-5'-phosphosulfate kinase</fullName>
    </alternativeName>
</protein>
<keyword evidence="10 14" id="KW-0067">ATP-binding</keyword>
<feature type="active site" description="Phosphoserine intermediate" evidence="14">
    <location>
        <position position="109"/>
    </location>
</feature>
<evidence type="ECO:0000256" key="1">
    <source>
        <dbReference type="ARBA" id="ARBA00001823"/>
    </source>
</evidence>
<evidence type="ECO:0000256" key="12">
    <source>
        <dbReference type="ARBA" id="ARBA00031393"/>
    </source>
</evidence>
<dbReference type="Pfam" id="PF01583">
    <property type="entry name" value="APS_kinase"/>
    <property type="match status" value="1"/>
</dbReference>
<proteinExistence type="inferred from homology"/>
<dbReference type="InterPro" id="IPR002891">
    <property type="entry name" value="APS"/>
</dbReference>
<dbReference type="RefSeq" id="WP_315650554.1">
    <property type="nucleotide sequence ID" value="NZ_JAVXZY010000004.1"/>
</dbReference>
<dbReference type="EMBL" id="JAVXZY010000004">
    <property type="protein sequence ID" value="MDT9000007.1"/>
    <property type="molecule type" value="Genomic_DNA"/>
</dbReference>
<evidence type="ECO:0000256" key="3">
    <source>
        <dbReference type="ARBA" id="ARBA00004806"/>
    </source>
</evidence>
<evidence type="ECO:0000256" key="4">
    <source>
        <dbReference type="ARBA" id="ARBA00007008"/>
    </source>
</evidence>
<dbReference type="PANTHER" id="PTHR11055">
    <property type="entry name" value="BIFUNCTIONAL 3'-PHOSPHOADENOSINE 5'-PHOSPHOSULFATE SYNTHASE"/>
    <property type="match status" value="1"/>
</dbReference>
<evidence type="ECO:0000259" key="16">
    <source>
        <dbReference type="Pfam" id="PF01583"/>
    </source>
</evidence>
<evidence type="ECO:0000256" key="13">
    <source>
        <dbReference type="ARBA" id="ARBA00031464"/>
    </source>
</evidence>
<evidence type="ECO:0000256" key="14">
    <source>
        <dbReference type="HAMAP-Rule" id="MF_00065"/>
    </source>
</evidence>
<organism evidence="17 18">
    <name type="scientific">Roseateles aquae</name>
    <dbReference type="NCBI Taxonomy" id="3077235"/>
    <lineage>
        <taxon>Bacteria</taxon>
        <taxon>Pseudomonadati</taxon>
        <taxon>Pseudomonadota</taxon>
        <taxon>Betaproteobacteria</taxon>
        <taxon>Burkholderiales</taxon>
        <taxon>Sphaerotilaceae</taxon>
        <taxon>Roseateles</taxon>
    </lineage>
</organism>
<evidence type="ECO:0000256" key="5">
    <source>
        <dbReference type="ARBA" id="ARBA00012121"/>
    </source>
</evidence>
<accession>A0ABU3PD39</accession>
<dbReference type="PANTHER" id="PTHR11055:SF63">
    <property type="entry name" value="ADENYLYL-SULFATE KINASE 1, CHLOROPLASTIC"/>
    <property type="match status" value="1"/>
</dbReference>
<dbReference type="InterPro" id="IPR059117">
    <property type="entry name" value="APS_kinase_dom"/>
</dbReference>
<dbReference type="Gene3D" id="3.40.50.300">
    <property type="entry name" value="P-loop containing nucleotide triphosphate hydrolases"/>
    <property type="match status" value="1"/>
</dbReference>
<evidence type="ECO:0000256" key="9">
    <source>
        <dbReference type="ARBA" id="ARBA00022777"/>
    </source>
</evidence>
<evidence type="ECO:0000313" key="18">
    <source>
        <dbReference type="Proteomes" id="UP001246372"/>
    </source>
</evidence>
<evidence type="ECO:0000256" key="8">
    <source>
        <dbReference type="ARBA" id="ARBA00022741"/>
    </source>
</evidence>
<comment type="catalytic activity">
    <reaction evidence="1 14 15">
        <text>adenosine 5'-phosphosulfate + ATP = 3'-phosphoadenylyl sulfate + ADP + H(+)</text>
        <dbReference type="Rhea" id="RHEA:24152"/>
        <dbReference type="ChEBI" id="CHEBI:15378"/>
        <dbReference type="ChEBI" id="CHEBI:30616"/>
        <dbReference type="ChEBI" id="CHEBI:58243"/>
        <dbReference type="ChEBI" id="CHEBI:58339"/>
        <dbReference type="ChEBI" id="CHEBI:456216"/>
        <dbReference type="EC" id="2.7.1.25"/>
    </reaction>
</comment>
<dbReference type="EC" id="2.7.1.25" evidence="5 14"/>
<comment type="pathway">
    <text evidence="3 14 15">Sulfur metabolism; hydrogen sulfide biosynthesis; sulfite from sulfate: step 2/3.</text>
</comment>
<evidence type="ECO:0000256" key="7">
    <source>
        <dbReference type="ARBA" id="ARBA00022679"/>
    </source>
</evidence>
<evidence type="ECO:0000256" key="10">
    <source>
        <dbReference type="ARBA" id="ARBA00022840"/>
    </source>
</evidence>
<gene>
    <name evidence="14 17" type="primary">cysC</name>
    <name evidence="17" type="ORF">RQP53_12095</name>
</gene>
<comment type="caution">
    <text evidence="17">The sequence shown here is derived from an EMBL/GenBank/DDBJ whole genome shotgun (WGS) entry which is preliminary data.</text>
</comment>
<dbReference type="NCBIfam" id="NF003013">
    <property type="entry name" value="PRK03846.1"/>
    <property type="match status" value="1"/>
</dbReference>
<sequence length="209" mass="22768">MNTSQQDLTPAAHRLDEQDRAKRFGHHGGVLWLTGYSGAGKSSLAMALEQALIGLGYACYVLDGDNVRAGLNSNLGFSPEDRSENIRRVGEVAALFADAGLICISAFISPYREDRQRARQACKSGSFHEIHVAAALEACEARDVKGLYRKARAGTLIDFTGISAPYEAPEAPELRLDTSTEPLADSLQRLLDYVQQHFPLHEPAARDLA</sequence>
<comment type="function">
    <text evidence="2 14 15">Catalyzes the synthesis of activated sulfate.</text>
</comment>
<evidence type="ECO:0000256" key="6">
    <source>
        <dbReference type="ARBA" id="ARBA00018163"/>
    </source>
</evidence>
<dbReference type="SUPFAM" id="SSF52540">
    <property type="entry name" value="P-loop containing nucleoside triphosphate hydrolases"/>
    <property type="match status" value="1"/>
</dbReference>
<reference evidence="17" key="1">
    <citation type="submission" date="2023-09" db="EMBL/GenBank/DDBJ databases">
        <title>Paucibacter sp. APW11 Genome sequencing and assembly.</title>
        <authorList>
            <person name="Kim I."/>
        </authorList>
    </citation>
    <scope>NUCLEOTIDE SEQUENCE</scope>
    <source>
        <strain evidence="17">APW11</strain>
    </source>
</reference>
<feature type="binding site" evidence="14">
    <location>
        <begin position="35"/>
        <end position="42"/>
    </location>
    <ligand>
        <name>ATP</name>
        <dbReference type="ChEBI" id="CHEBI:30616"/>
    </ligand>
</feature>